<dbReference type="Proteomes" id="UP001549320">
    <property type="component" value="Unassembled WGS sequence"/>
</dbReference>
<sequence>MMSMAVDGITESVVPMPSWWSAVVWVMCMAASFLLVVMCRAGALLERLQGTGIQEGMWENPIKDRYAHRGGSVDLAASFLFSHSLISPTCRPGWGFLYQAVVIDVWSRRGVGWAMGERMTADLMLAALEHGA</sequence>
<reference evidence="2 3" key="1">
    <citation type="submission" date="2024-06" db="EMBL/GenBank/DDBJ databases">
        <title>Sorghum-associated microbial communities from plants grown in Nebraska, USA.</title>
        <authorList>
            <person name="Schachtman D."/>
        </authorList>
    </citation>
    <scope>NUCLEOTIDE SEQUENCE [LARGE SCALE GENOMIC DNA]</scope>
    <source>
        <strain evidence="2 3">2709</strain>
    </source>
</reference>
<gene>
    <name evidence="2" type="ORF">ABIE13_004602</name>
</gene>
<dbReference type="RefSeq" id="WP_354447613.1">
    <property type="nucleotide sequence ID" value="NZ_JBEPSH010000009.1"/>
</dbReference>
<dbReference type="SUPFAM" id="SSF53098">
    <property type="entry name" value="Ribonuclease H-like"/>
    <property type="match status" value="1"/>
</dbReference>
<feature type="transmembrane region" description="Helical" evidence="1">
    <location>
        <begin position="20"/>
        <end position="39"/>
    </location>
</feature>
<protein>
    <submittedName>
        <fullName evidence="2">Transposase InsO family protein</fullName>
    </submittedName>
</protein>
<accession>A0ABV2QEL0</accession>
<dbReference type="EMBL" id="JBEPSH010000009">
    <property type="protein sequence ID" value="MET4579474.1"/>
    <property type="molecule type" value="Genomic_DNA"/>
</dbReference>
<evidence type="ECO:0000313" key="3">
    <source>
        <dbReference type="Proteomes" id="UP001549320"/>
    </source>
</evidence>
<keyword evidence="1" id="KW-1133">Transmembrane helix</keyword>
<dbReference type="InterPro" id="IPR012337">
    <property type="entry name" value="RNaseH-like_sf"/>
</dbReference>
<organism evidence="2 3">
    <name type="scientific">Ottowia thiooxydans</name>
    <dbReference type="NCBI Taxonomy" id="219182"/>
    <lineage>
        <taxon>Bacteria</taxon>
        <taxon>Pseudomonadati</taxon>
        <taxon>Pseudomonadota</taxon>
        <taxon>Betaproteobacteria</taxon>
        <taxon>Burkholderiales</taxon>
        <taxon>Comamonadaceae</taxon>
        <taxon>Ottowia</taxon>
    </lineage>
</organism>
<comment type="caution">
    <text evidence="2">The sequence shown here is derived from an EMBL/GenBank/DDBJ whole genome shotgun (WGS) entry which is preliminary data.</text>
</comment>
<keyword evidence="3" id="KW-1185">Reference proteome</keyword>
<evidence type="ECO:0000313" key="2">
    <source>
        <dbReference type="EMBL" id="MET4579474.1"/>
    </source>
</evidence>
<proteinExistence type="predicted"/>
<keyword evidence="1" id="KW-0472">Membrane</keyword>
<keyword evidence="1" id="KW-0812">Transmembrane</keyword>
<name>A0ABV2QEL0_9BURK</name>
<evidence type="ECO:0000256" key="1">
    <source>
        <dbReference type="SAM" id="Phobius"/>
    </source>
</evidence>